<evidence type="ECO:0000313" key="10">
    <source>
        <dbReference type="Proteomes" id="UP000515847"/>
    </source>
</evidence>
<dbReference type="PROSITE" id="PS00395">
    <property type="entry name" value="ALANINE_RACEMASE"/>
    <property type="match status" value="1"/>
</dbReference>
<feature type="modified residue" description="N6-(pyridoxal phosphate)lysine" evidence="5 6">
    <location>
        <position position="38"/>
    </location>
</feature>
<feature type="active site" description="Proton acceptor; specific for L-alanine" evidence="5">
    <location>
        <position position="268"/>
    </location>
</feature>
<organism evidence="9 10">
    <name type="scientific">Thermanaerosceptrum fracticalcis</name>
    <dbReference type="NCBI Taxonomy" id="1712410"/>
    <lineage>
        <taxon>Bacteria</taxon>
        <taxon>Bacillati</taxon>
        <taxon>Bacillota</taxon>
        <taxon>Clostridia</taxon>
        <taxon>Eubacteriales</taxon>
        <taxon>Peptococcaceae</taxon>
        <taxon>Thermanaerosceptrum</taxon>
    </lineage>
</organism>
<keyword evidence="10" id="KW-1185">Reference proteome</keyword>
<dbReference type="GO" id="GO:0005829">
    <property type="term" value="C:cytosol"/>
    <property type="evidence" value="ECO:0007669"/>
    <property type="project" value="TreeGrafter"/>
</dbReference>
<evidence type="ECO:0000256" key="4">
    <source>
        <dbReference type="ARBA" id="ARBA00023235"/>
    </source>
</evidence>
<name>A0A7G6E8G8_THEFR</name>
<dbReference type="GO" id="GO:0030632">
    <property type="term" value="P:D-alanine biosynthetic process"/>
    <property type="evidence" value="ECO:0007669"/>
    <property type="project" value="UniProtKB-UniRule"/>
</dbReference>
<dbReference type="PRINTS" id="PR00992">
    <property type="entry name" value="ALARACEMASE"/>
</dbReference>
<protein>
    <recommendedName>
        <fullName evidence="5">Alanine racemase</fullName>
        <ecNumber evidence="5">5.1.1.1</ecNumber>
    </recommendedName>
</protein>
<dbReference type="KEGG" id="tfr:BR63_09585"/>
<dbReference type="Proteomes" id="UP000515847">
    <property type="component" value="Chromosome"/>
</dbReference>
<dbReference type="InterPro" id="IPR029066">
    <property type="entry name" value="PLP-binding_barrel"/>
</dbReference>
<dbReference type="GO" id="GO:0009252">
    <property type="term" value="P:peptidoglycan biosynthetic process"/>
    <property type="evidence" value="ECO:0007669"/>
    <property type="project" value="TreeGrafter"/>
</dbReference>
<dbReference type="GO" id="GO:0008784">
    <property type="term" value="F:alanine racemase activity"/>
    <property type="evidence" value="ECO:0007669"/>
    <property type="project" value="UniProtKB-UniRule"/>
</dbReference>
<evidence type="ECO:0000256" key="3">
    <source>
        <dbReference type="ARBA" id="ARBA00022898"/>
    </source>
</evidence>
<proteinExistence type="inferred from homology"/>
<dbReference type="InterPro" id="IPR020622">
    <property type="entry name" value="Ala_racemase_pyridoxalP-BS"/>
</dbReference>
<dbReference type="Gene3D" id="3.20.20.10">
    <property type="entry name" value="Alanine racemase"/>
    <property type="match status" value="1"/>
</dbReference>
<dbReference type="UniPathway" id="UPA00042">
    <property type="reaction ID" value="UER00497"/>
</dbReference>
<keyword evidence="4 5" id="KW-0413">Isomerase</keyword>
<dbReference type="FunFam" id="3.20.20.10:FF:000002">
    <property type="entry name" value="Alanine racemase"/>
    <property type="match status" value="1"/>
</dbReference>
<comment type="cofactor">
    <cofactor evidence="2 5 6">
        <name>pyridoxal 5'-phosphate</name>
        <dbReference type="ChEBI" id="CHEBI:597326"/>
    </cofactor>
</comment>
<comment type="pathway">
    <text evidence="5">Amino-acid biosynthesis; D-alanine biosynthesis; D-alanine from L-alanine: step 1/1.</text>
</comment>
<comment type="similarity">
    <text evidence="5">Belongs to the alanine racemase family.</text>
</comment>
<evidence type="ECO:0000259" key="8">
    <source>
        <dbReference type="SMART" id="SM01005"/>
    </source>
</evidence>
<evidence type="ECO:0000313" key="9">
    <source>
        <dbReference type="EMBL" id="QNB48372.1"/>
    </source>
</evidence>
<comment type="function">
    <text evidence="5">Catalyzes the interconversion of L-alanine and D-alanine. May also act on other amino acids.</text>
</comment>
<dbReference type="InterPro" id="IPR000821">
    <property type="entry name" value="Ala_racemase"/>
</dbReference>
<dbReference type="InterPro" id="IPR011079">
    <property type="entry name" value="Ala_racemase_C"/>
</dbReference>
<dbReference type="Gene3D" id="2.40.37.10">
    <property type="entry name" value="Lyase, Ornithine Decarboxylase, Chain A, domain 1"/>
    <property type="match status" value="1"/>
</dbReference>
<dbReference type="SUPFAM" id="SSF51419">
    <property type="entry name" value="PLP-binding barrel"/>
    <property type="match status" value="1"/>
</dbReference>
<dbReference type="Pfam" id="PF01168">
    <property type="entry name" value="Ala_racemase_N"/>
    <property type="match status" value="1"/>
</dbReference>
<dbReference type="HAMAP" id="MF_01201">
    <property type="entry name" value="Ala_racemase"/>
    <property type="match status" value="1"/>
</dbReference>
<evidence type="ECO:0000256" key="5">
    <source>
        <dbReference type="HAMAP-Rule" id="MF_01201"/>
    </source>
</evidence>
<dbReference type="RefSeq" id="WP_081908141.1">
    <property type="nucleotide sequence ID" value="NZ_CP045798.1"/>
</dbReference>
<dbReference type="OrthoDB" id="9813814at2"/>
<reference evidence="9 10" key="1">
    <citation type="journal article" date="2019" name="Front. Microbiol.">
        <title>Thermoanaerosceptrum fracticalcis gen. nov. sp. nov., a Novel Fumarate-Fermenting Microorganism From a Deep Fractured Carbonate Aquifer of the US Great Basin.</title>
        <authorList>
            <person name="Hamilton-Brehm S.D."/>
            <person name="Stewart L.E."/>
            <person name="Zavarin M."/>
            <person name="Caldwell M."/>
            <person name="Lawson P.A."/>
            <person name="Onstott T.C."/>
            <person name="Grzymski J."/>
            <person name="Neveux I."/>
            <person name="Lollar B.S."/>
            <person name="Russell C.E."/>
            <person name="Moser D.P."/>
        </authorList>
    </citation>
    <scope>NUCLEOTIDE SEQUENCE [LARGE SCALE GENOMIC DNA]</scope>
    <source>
        <strain evidence="9 10">DRI-13</strain>
    </source>
</reference>
<dbReference type="PANTHER" id="PTHR30511">
    <property type="entry name" value="ALANINE RACEMASE"/>
    <property type="match status" value="1"/>
</dbReference>
<dbReference type="InterPro" id="IPR001608">
    <property type="entry name" value="Ala_racemase_N"/>
</dbReference>
<dbReference type="EMBL" id="CP045798">
    <property type="protein sequence ID" value="QNB48372.1"/>
    <property type="molecule type" value="Genomic_DNA"/>
</dbReference>
<dbReference type="EC" id="5.1.1.1" evidence="5"/>
<evidence type="ECO:0000256" key="2">
    <source>
        <dbReference type="ARBA" id="ARBA00001933"/>
    </source>
</evidence>
<feature type="binding site" evidence="5 7">
    <location>
        <position position="316"/>
    </location>
    <ligand>
        <name>substrate</name>
    </ligand>
</feature>
<feature type="binding site" evidence="5 7">
    <location>
        <position position="136"/>
    </location>
    <ligand>
        <name>substrate</name>
    </ligand>
</feature>
<dbReference type="AlphaFoldDB" id="A0A7G6E8G8"/>
<dbReference type="FunFam" id="2.40.37.10:FF:000006">
    <property type="entry name" value="Alanine racemase"/>
    <property type="match status" value="1"/>
</dbReference>
<feature type="domain" description="Alanine racemase C-terminal" evidence="8">
    <location>
        <begin position="247"/>
        <end position="376"/>
    </location>
</feature>
<feature type="active site" description="Proton acceptor; specific for D-alanine" evidence="5">
    <location>
        <position position="38"/>
    </location>
</feature>
<dbReference type="NCBIfam" id="TIGR00492">
    <property type="entry name" value="alr"/>
    <property type="match status" value="1"/>
</dbReference>
<evidence type="ECO:0000256" key="1">
    <source>
        <dbReference type="ARBA" id="ARBA00000316"/>
    </source>
</evidence>
<dbReference type="SUPFAM" id="SSF50621">
    <property type="entry name" value="Alanine racemase C-terminal domain-like"/>
    <property type="match status" value="1"/>
</dbReference>
<dbReference type="GO" id="GO:0030170">
    <property type="term" value="F:pyridoxal phosphate binding"/>
    <property type="evidence" value="ECO:0007669"/>
    <property type="project" value="UniProtKB-UniRule"/>
</dbReference>
<dbReference type="CDD" id="cd00430">
    <property type="entry name" value="PLPDE_III_AR"/>
    <property type="match status" value="1"/>
</dbReference>
<sequence length="403" mass="44184">MEKNRPVWAEINLKNIIHNYREVRRIIDPHVQVMAIVKANAYGHGAIEVARSLSSAGVDKFGVALMNEAVQLRKAGIDKPILILGWTPVDDYARALKHQITLTLFSLKEAQALSQLALEKNQKATVHIKLDTGMGRIGFQADQPGLQQVGEILKLPGLDVEGIFTHFAKADENDKSYTRKQLEIYLDFVTNLEKSTGFRFKIKHAANSAAIIDYPQAHLDLVRPGIILYGLKPSDEVDMSKVELRQAMALRARVSHVKQVPPGCSISYGGKFVTREPSVIATLPLGYADGYSRLLSGKAQVLCKGEKAPVVGRICMDQLMLDATHLKGGVKQGDTVTLIGWDQDSSISVDEIAELLGTINYEVVCMVTARVPRLHFSIPSNSLCSGNCQQGLETGCSEKCQPG</sequence>
<evidence type="ECO:0000256" key="6">
    <source>
        <dbReference type="PIRSR" id="PIRSR600821-50"/>
    </source>
</evidence>
<evidence type="ECO:0000256" key="7">
    <source>
        <dbReference type="PIRSR" id="PIRSR600821-52"/>
    </source>
</evidence>
<accession>A0A7G6E8G8</accession>
<keyword evidence="3 5" id="KW-0663">Pyridoxal phosphate</keyword>
<dbReference type="InterPro" id="IPR009006">
    <property type="entry name" value="Ala_racemase/Decarboxylase_C"/>
</dbReference>
<dbReference type="Pfam" id="PF00842">
    <property type="entry name" value="Ala_racemase_C"/>
    <property type="match status" value="1"/>
</dbReference>
<gene>
    <name evidence="9" type="primary">alr</name>
    <name evidence="9" type="ORF">BR63_09585</name>
</gene>
<dbReference type="PANTHER" id="PTHR30511:SF0">
    <property type="entry name" value="ALANINE RACEMASE, CATABOLIC-RELATED"/>
    <property type="match status" value="1"/>
</dbReference>
<dbReference type="SMART" id="SM01005">
    <property type="entry name" value="Ala_racemase_C"/>
    <property type="match status" value="1"/>
</dbReference>
<comment type="catalytic activity">
    <reaction evidence="1 5">
        <text>L-alanine = D-alanine</text>
        <dbReference type="Rhea" id="RHEA:20249"/>
        <dbReference type="ChEBI" id="CHEBI:57416"/>
        <dbReference type="ChEBI" id="CHEBI:57972"/>
        <dbReference type="EC" id="5.1.1.1"/>
    </reaction>
</comment>